<protein>
    <submittedName>
        <fullName evidence="1">Uncharacterized protein</fullName>
    </submittedName>
</protein>
<name>A0AAV4NR03_CAEEX</name>
<accession>A0AAV4NR03</accession>
<keyword evidence="2" id="KW-1185">Reference proteome</keyword>
<gene>
    <name evidence="1" type="ORF">CEXT_229301</name>
</gene>
<evidence type="ECO:0000313" key="2">
    <source>
        <dbReference type="Proteomes" id="UP001054945"/>
    </source>
</evidence>
<dbReference type="EMBL" id="BPLR01021167">
    <property type="protein sequence ID" value="GIX86745.1"/>
    <property type="molecule type" value="Genomic_DNA"/>
</dbReference>
<proteinExistence type="predicted"/>
<dbReference type="Proteomes" id="UP001054945">
    <property type="component" value="Unassembled WGS sequence"/>
</dbReference>
<reference evidence="1 2" key="1">
    <citation type="submission" date="2021-06" db="EMBL/GenBank/DDBJ databases">
        <title>Caerostris extrusa draft genome.</title>
        <authorList>
            <person name="Kono N."/>
            <person name="Arakawa K."/>
        </authorList>
    </citation>
    <scope>NUCLEOTIDE SEQUENCE [LARGE SCALE GENOMIC DNA]</scope>
</reference>
<comment type="caution">
    <text evidence="1">The sequence shown here is derived from an EMBL/GenBank/DDBJ whole genome shotgun (WGS) entry which is preliminary data.</text>
</comment>
<dbReference type="AlphaFoldDB" id="A0AAV4NR03"/>
<sequence length="139" mass="15665">MFDTLCEKAWTVVTLECVVAKEVESPLNMRRKRAECILATAPSPNSPFLEASMTKGPIRSRKSLSQFAAPLITPTKQLRVWGIQDLFKSCSIDESNRGLVDHSQRAWRYAFPLISVPQLLKPQHLSKLADAIVKYLLKP</sequence>
<organism evidence="1 2">
    <name type="scientific">Caerostris extrusa</name>
    <name type="common">Bark spider</name>
    <name type="synonym">Caerostris bankana</name>
    <dbReference type="NCBI Taxonomy" id="172846"/>
    <lineage>
        <taxon>Eukaryota</taxon>
        <taxon>Metazoa</taxon>
        <taxon>Ecdysozoa</taxon>
        <taxon>Arthropoda</taxon>
        <taxon>Chelicerata</taxon>
        <taxon>Arachnida</taxon>
        <taxon>Araneae</taxon>
        <taxon>Araneomorphae</taxon>
        <taxon>Entelegynae</taxon>
        <taxon>Araneoidea</taxon>
        <taxon>Araneidae</taxon>
        <taxon>Caerostris</taxon>
    </lineage>
</organism>
<evidence type="ECO:0000313" key="1">
    <source>
        <dbReference type="EMBL" id="GIX86745.1"/>
    </source>
</evidence>